<dbReference type="PANTHER" id="PTHR43133:SF50">
    <property type="entry name" value="ECF RNA POLYMERASE SIGMA FACTOR SIGM"/>
    <property type="match status" value="1"/>
</dbReference>
<dbReference type="Proteomes" id="UP000296469">
    <property type="component" value="Chromosome"/>
</dbReference>
<reference evidence="7 8" key="1">
    <citation type="submission" date="2019-04" db="EMBL/GenBank/DDBJ databases">
        <title>Isolation and identification of Cellulomonas shaoxiangyii sp. Nov. isolated from feces of the Tibetan antelopes (Pantholops hodgsonii) in the Qinghai-Tibet plateau of China.</title>
        <authorList>
            <person name="Tian Z."/>
        </authorList>
    </citation>
    <scope>NUCLEOTIDE SEQUENCE [LARGE SCALE GENOMIC DNA]</scope>
    <source>
        <strain evidence="7 8">Z28</strain>
    </source>
</reference>
<dbReference type="CDD" id="cd06171">
    <property type="entry name" value="Sigma70_r4"/>
    <property type="match status" value="1"/>
</dbReference>
<evidence type="ECO:0000256" key="4">
    <source>
        <dbReference type="ARBA" id="ARBA00023125"/>
    </source>
</evidence>
<keyword evidence="8" id="KW-1185">Reference proteome</keyword>
<evidence type="ECO:0000256" key="5">
    <source>
        <dbReference type="ARBA" id="ARBA00023163"/>
    </source>
</evidence>
<dbReference type="OrthoDB" id="3688906at2"/>
<keyword evidence="4" id="KW-0238">DNA-binding</keyword>
<dbReference type="PANTHER" id="PTHR43133">
    <property type="entry name" value="RNA POLYMERASE ECF-TYPE SIGMA FACTO"/>
    <property type="match status" value="1"/>
</dbReference>
<evidence type="ECO:0000313" key="7">
    <source>
        <dbReference type="EMBL" id="QCB95049.1"/>
    </source>
</evidence>
<evidence type="ECO:0000256" key="3">
    <source>
        <dbReference type="ARBA" id="ARBA00023082"/>
    </source>
</evidence>
<comment type="similarity">
    <text evidence="1">Belongs to the sigma-70 factor family. ECF subfamily.</text>
</comment>
<dbReference type="Gene3D" id="1.10.10.10">
    <property type="entry name" value="Winged helix-like DNA-binding domain superfamily/Winged helix DNA-binding domain"/>
    <property type="match status" value="1"/>
</dbReference>
<dbReference type="InterPro" id="IPR000792">
    <property type="entry name" value="Tscrpt_reg_LuxR_C"/>
</dbReference>
<evidence type="ECO:0000313" key="8">
    <source>
        <dbReference type="Proteomes" id="UP000296469"/>
    </source>
</evidence>
<dbReference type="InterPro" id="IPR039425">
    <property type="entry name" value="RNA_pol_sigma-70-like"/>
</dbReference>
<dbReference type="AlphaFoldDB" id="A0A4P7SL66"/>
<protein>
    <submittedName>
        <fullName evidence="7">Sigma-70 family RNA polymerase sigma factor</fullName>
    </submittedName>
</protein>
<keyword evidence="5" id="KW-0804">Transcription</keyword>
<dbReference type="Gene3D" id="1.10.1740.10">
    <property type="match status" value="1"/>
</dbReference>
<dbReference type="Pfam" id="PF08281">
    <property type="entry name" value="Sigma70_r4_2"/>
    <property type="match status" value="1"/>
</dbReference>
<dbReference type="EMBL" id="CP039291">
    <property type="protein sequence ID" value="QCB95049.1"/>
    <property type="molecule type" value="Genomic_DNA"/>
</dbReference>
<organism evidence="7 8">
    <name type="scientific">Cellulomonas shaoxiangyii</name>
    <dbReference type="NCBI Taxonomy" id="2566013"/>
    <lineage>
        <taxon>Bacteria</taxon>
        <taxon>Bacillati</taxon>
        <taxon>Actinomycetota</taxon>
        <taxon>Actinomycetes</taxon>
        <taxon>Micrococcales</taxon>
        <taxon>Cellulomonadaceae</taxon>
        <taxon>Cellulomonas</taxon>
    </lineage>
</organism>
<dbReference type="SUPFAM" id="SSF88659">
    <property type="entry name" value="Sigma3 and sigma4 domains of RNA polymerase sigma factors"/>
    <property type="match status" value="1"/>
</dbReference>
<proteinExistence type="inferred from homology"/>
<dbReference type="SUPFAM" id="SSF88946">
    <property type="entry name" value="Sigma2 domain of RNA polymerase sigma factors"/>
    <property type="match status" value="1"/>
</dbReference>
<evidence type="ECO:0000256" key="2">
    <source>
        <dbReference type="ARBA" id="ARBA00023015"/>
    </source>
</evidence>
<keyword evidence="2" id="KW-0805">Transcription regulation</keyword>
<dbReference type="RefSeq" id="WP_135972179.1">
    <property type="nucleotide sequence ID" value="NZ_CP039291.1"/>
</dbReference>
<dbReference type="InterPro" id="IPR013325">
    <property type="entry name" value="RNA_pol_sigma_r2"/>
</dbReference>
<dbReference type="InterPro" id="IPR013324">
    <property type="entry name" value="RNA_pol_sigma_r3/r4-like"/>
</dbReference>
<dbReference type="GO" id="GO:0003677">
    <property type="term" value="F:DNA binding"/>
    <property type="evidence" value="ECO:0007669"/>
    <property type="project" value="UniProtKB-KW"/>
</dbReference>
<accession>A0A4P7SL66</accession>
<name>A0A4P7SL66_9CELL</name>
<dbReference type="InterPro" id="IPR014284">
    <property type="entry name" value="RNA_pol_sigma-70_dom"/>
</dbReference>
<dbReference type="GO" id="GO:0016987">
    <property type="term" value="F:sigma factor activity"/>
    <property type="evidence" value="ECO:0007669"/>
    <property type="project" value="UniProtKB-KW"/>
</dbReference>
<gene>
    <name evidence="7" type="ORF">E5225_17245</name>
</gene>
<dbReference type="InterPro" id="IPR013249">
    <property type="entry name" value="RNA_pol_sigma70_r4_t2"/>
</dbReference>
<keyword evidence="3" id="KW-0731">Sigma factor</keyword>
<evidence type="ECO:0000259" key="6">
    <source>
        <dbReference type="SMART" id="SM00421"/>
    </source>
</evidence>
<sequence length="186" mass="19948">MSGRWQPALDALVQDRYGALVARATLVSGSRADAVDLVHDALVSTFAARATFGSVQQAEQYVCRAIVSRFVDGTRRRGRERLTVARLAVMTDHAVVDPAPDVLGADVVAALAELAPRERACVLLRHLDDLSVKETAQLLGLSEGAVKRYVSDGIATLNARLGTTAAPVADVAPVHLVGREENRRDR</sequence>
<dbReference type="NCBIfam" id="TIGR02937">
    <property type="entry name" value="sigma70-ECF"/>
    <property type="match status" value="1"/>
</dbReference>
<dbReference type="KEGG" id="celz:E5225_17245"/>
<dbReference type="GO" id="GO:0006352">
    <property type="term" value="P:DNA-templated transcription initiation"/>
    <property type="evidence" value="ECO:0007669"/>
    <property type="project" value="InterPro"/>
</dbReference>
<evidence type="ECO:0000256" key="1">
    <source>
        <dbReference type="ARBA" id="ARBA00010641"/>
    </source>
</evidence>
<dbReference type="SMART" id="SM00421">
    <property type="entry name" value="HTH_LUXR"/>
    <property type="match status" value="1"/>
</dbReference>
<dbReference type="InterPro" id="IPR036388">
    <property type="entry name" value="WH-like_DNA-bd_sf"/>
</dbReference>
<feature type="domain" description="HTH luxR-type" evidence="6">
    <location>
        <begin position="111"/>
        <end position="169"/>
    </location>
</feature>